<organism evidence="2 3">
    <name type="scientific">Planotetraspora mira</name>
    <dbReference type="NCBI Taxonomy" id="58121"/>
    <lineage>
        <taxon>Bacteria</taxon>
        <taxon>Bacillati</taxon>
        <taxon>Actinomycetota</taxon>
        <taxon>Actinomycetes</taxon>
        <taxon>Streptosporangiales</taxon>
        <taxon>Streptosporangiaceae</taxon>
        <taxon>Planotetraspora</taxon>
    </lineage>
</organism>
<evidence type="ECO:0000313" key="3">
    <source>
        <dbReference type="Proteomes" id="UP000650628"/>
    </source>
</evidence>
<evidence type="ECO:0000313" key="2">
    <source>
        <dbReference type="EMBL" id="GII28609.1"/>
    </source>
</evidence>
<name>A0A8J3X6B2_9ACTN</name>
<sequence length="163" mass="17469">MADDETLTWTSRSRSLGLLQTGCGCFPVGMILCTVLYVITPLDGTPLLYLLGLVIATGAVIGLVGGRTEVHTAEFTRRQVRLVSKTVTRTVDVADLTSLTVEHSGDVDQGYDETTLGVTWPDGTERIGGVHDPTLASSLTEWLGPRVAVQEQWKELDPSPGTA</sequence>
<gene>
    <name evidence="2" type="ORF">Pmi06nite_20510</name>
</gene>
<feature type="transmembrane region" description="Helical" evidence="1">
    <location>
        <begin position="46"/>
        <end position="65"/>
    </location>
</feature>
<dbReference type="Proteomes" id="UP000650628">
    <property type="component" value="Unassembled WGS sequence"/>
</dbReference>
<keyword evidence="3" id="KW-1185">Reference proteome</keyword>
<dbReference type="AlphaFoldDB" id="A0A8J3X6B2"/>
<proteinExistence type="predicted"/>
<comment type="caution">
    <text evidence="2">The sequence shown here is derived from an EMBL/GenBank/DDBJ whole genome shotgun (WGS) entry which is preliminary data.</text>
</comment>
<dbReference type="RefSeq" id="WP_203952633.1">
    <property type="nucleotide sequence ID" value="NZ_BOOO01000009.1"/>
</dbReference>
<dbReference type="EMBL" id="BOOO01000009">
    <property type="protein sequence ID" value="GII28609.1"/>
    <property type="molecule type" value="Genomic_DNA"/>
</dbReference>
<keyword evidence="1" id="KW-1133">Transmembrane helix</keyword>
<protein>
    <recommendedName>
        <fullName evidence="4">PH domain-containing protein</fullName>
    </recommendedName>
</protein>
<keyword evidence="1" id="KW-0472">Membrane</keyword>
<evidence type="ECO:0000256" key="1">
    <source>
        <dbReference type="SAM" id="Phobius"/>
    </source>
</evidence>
<evidence type="ECO:0008006" key="4">
    <source>
        <dbReference type="Google" id="ProtNLM"/>
    </source>
</evidence>
<keyword evidence="1" id="KW-0812">Transmembrane</keyword>
<feature type="transmembrane region" description="Helical" evidence="1">
    <location>
        <begin position="16"/>
        <end position="40"/>
    </location>
</feature>
<accession>A0A8J3X6B2</accession>
<reference evidence="2 3" key="1">
    <citation type="submission" date="2021-01" db="EMBL/GenBank/DDBJ databases">
        <title>Whole genome shotgun sequence of Planotetraspora mira NBRC 15435.</title>
        <authorList>
            <person name="Komaki H."/>
            <person name="Tamura T."/>
        </authorList>
    </citation>
    <scope>NUCLEOTIDE SEQUENCE [LARGE SCALE GENOMIC DNA]</scope>
    <source>
        <strain evidence="2 3">NBRC 15435</strain>
    </source>
</reference>